<dbReference type="Gene3D" id="3.40.50.620">
    <property type="entry name" value="HUPs"/>
    <property type="match status" value="1"/>
</dbReference>
<evidence type="ECO:0000256" key="5">
    <source>
        <dbReference type="ARBA" id="ARBA00022695"/>
    </source>
</evidence>
<evidence type="ECO:0000256" key="1">
    <source>
        <dbReference type="ARBA" id="ARBA00002324"/>
    </source>
</evidence>
<gene>
    <name evidence="10" type="primary">nadD</name>
    <name evidence="12" type="ORF">U725_01470</name>
</gene>
<dbReference type="NCBIfam" id="TIGR00125">
    <property type="entry name" value="cyt_tran_rel"/>
    <property type="match status" value="1"/>
</dbReference>
<protein>
    <recommendedName>
        <fullName evidence="10">Probable nicotinate-nucleotide adenylyltransferase</fullName>
        <ecNumber evidence="10">2.7.7.18</ecNumber>
    </recommendedName>
    <alternativeName>
        <fullName evidence="10">Deamido-NAD(+) diphosphorylase</fullName>
    </alternativeName>
    <alternativeName>
        <fullName evidence="10">Deamido-NAD(+) pyrophosphorylase</fullName>
    </alternativeName>
    <alternativeName>
        <fullName evidence="10">Nicotinate mononucleotide adenylyltransferase</fullName>
        <shortName evidence="10">NaMN adenylyltransferase</shortName>
    </alternativeName>
</protein>
<keyword evidence="5 10" id="KW-0548">Nucleotidyltransferase</keyword>
<evidence type="ECO:0000256" key="2">
    <source>
        <dbReference type="ARBA" id="ARBA00005019"/>
    </source>
</evidence>
<dbReference type="AlphaFoldDB" id="A0A084AAI2"/>
<dbReference type="PANTHER" id="PTHR39321">
    <property type="entry name" value="NICOTINATE-NUCLEOTIDE ADENYLYLTRANSFERASE-RELATED"/>
    <property type="match status" value="1"/>
</dbReference>
<keyword evidence="8 10" id="KW-0520">NAD</keyword>
<dbReference type="CDD" id="cd02165">
    <property type="entry name" value="NMNAT"/>
    <property type="match status" value="1"/>
</dbReference>
<dbReference type="PANTHER" id="PTHR39321:SF3">
    <property type="entry name" value="PHOSPHOPANTETHEINE ADENYLYLTRANSFERASE"/>
    <property type="match status" value="1"/>
</dbReference>
<dbReference type="GO" id="GO:0005524">
    <property type="term" value="F:ATP binding"/>
    <property type="evidence" value="ECO:0007669"/>
    <property type="project" value="UniProtKB-KW"/>
</dbReference>
<dbReference type="InterPro" id="IPR014729">
    <property type="entry name" value="Rossmann-like_a/b/a_fold"/>
</dbReference>
<evidence type="ECO:0000256" key="10">
    <source>
        <dbReference type="HAMAP-Rule" id="MF_00244"/>
    </source>
</evidence>
<dbReference type="InterPro" id="IPR004821">
    <property type="entry name" value="Cyt_trans-like"/>
</dbReference>
<comment type="caution">
    <text evidence="12">The sequence shown here is derived from an EMBL/GenBank/DDBJ whole genome shotgun (WGS) entry which is preliminary data.</text>
</comment>
<dbReference type="NCBIfam" id="NF000841">
    <property type="entry name" value="PRK00071.1-4"/>
    <property type="match status" value="1"/>
</dbReference>
<evidence type="ECO:0000256" key="7">
    <source>
        <dbReference type="ARBA" id="ARBA00022840"/>
    </source>
</evidence>
<keyword evidence="4 10" id="KW-0808">Transferase</keyword>
<organism evidence="12 13">
    <name type="scientific">Lactococcus cremoris subsp. cremoris GE214</name>
    <dbReference type="NCBI Taxonomy" id="1415168"/>
    <lineage>
        <taxon>Bacteria</taxon>
        <taxon>Bacillati</taxon>
        <taxon>Bacillota</taxon>
        <taxon>Bacilli</taxon>
        <taxon>Lactobacillales</taxon>
        <taxon>Streptococcaceae</taxon>
        <taxon>Lactococcus</taxon>
        <taxon>Lactococcus cremoris subsp. cremoris</taxon>
    </lineage>
</organism>
<evidence type="ECO:0000313" key="12">
    <source>
        <dbReference type="EMBL" id="KEY62311.1"/>
    </source>
</evidence>
<evidence type="ECO:0000256" key="8">
    <source>
        <dbReference type="ARBA" id="ARBA00023027"/>
    </source>
</evidence>
<feature type="domain" description="Cytidyltransferase-like" evidence="11">
    <location>
        <begin position="31"/>
        <end position="176"/>
    </location>
</feature>
<dbReference type="EMBL" id="AZSI01000048">
    <property type="protein sequence ID" value="KEY62311.1"/>
    <property type="molecule type" value="Genomic_DNA"/>
</dbReference>
<dbReference type="PATRIC" id="fig|1415168.3.peg.1535"/>
<accession>A0A084AAI2</accession>
<evidence type="ECO:0000313" key="13">
    <source>
        <dbReference type="Proteomes" id="UP000028401"/>
    </source>
</evidence>
<evidence type="ECO:0000256" key="4">
    <source>
        <dbReference type="ARBA" id="ARBA00022679"/>
    </source>
</evidence>
<dbReference type="GO" id="GO:0009435">
    <property type="term" value="P:NAD+ biosynthetic process"/>
    <property type="evidence" value="ECO:0007669"/>
    <property type="project" value="UniProtKB-UniRule"/>
</dbReference>
<keyword evidence="3 10" id="KW-0662">Pyridine nucleotide biosynthesis</keyword>
<dbReference type="Pfam" id="PF01467">
    <property type="entry name" value="CTP_transf_like"/>
    <property type="match status" value="1"/>
</dbReference>
<comment type="function">
    <text evidence="1 10">Catalyzes the reversible adenylation of nicotinate mononucleotide (NaMN) to nicotinic acid adenine dinucleotide (NaAD).</text>
</comment>
<sequence>MGERMAIDLLTPFTKVELKTKEDEKRRAIGLFWGNFNPVHVGHLTIADQVRQELNLEKVVFLPEHNTDGHVAAMLTAAIEDCPGLEVDACRLKAKDGADIYQTVLELHEENPDCDFYFIIGGDMISGLAHWSHIDELLELVQFVGIRRPRYRAGTSYPIMWVDVPMMDISGNLIREQLHRGIKPHFLLAPKVLDYILKEGLYV</sequence>
<dbReference type="Proteomes" id="UP000028401">
    <property type="component" value="Unassembled WGS sequence"/>
</dbReference>
<dbReference type="UniPathway" id="UPA00253">
    <property type="reaction ID" value="UER00332"/>
</dbReference>
<evidence type="ECO:0000256" key="3">
    <source>
        <dbReference type="ARBA" id="ARBA00022642"/>
    </source>
</evidence>
<dbReference type="HAMAP" id="MF_00244">
    <property type="entry name" value="NaMN_adenylyltr"/>
    <property type="match status" value="1"/>
</dbReference>
<keyword evidence="7 10" id="KW-0067">ATP-binding</keyword>
<evidence type="ECO:0000256" key="6">
    <source>
        <dbReference type="ARBA" id="ARBA00022741"/>
    </source>
</evidence>
<name>A0A084AAI2_LACLC</name>
<dbReference type="EC" id="2.7.7.18" evidence="10"/>
<dbReference type="GO" id="GO:0004515">
    <property type="term" value="F:nicotinate-nucleotide adenylyltransferase activity"/>
    <property type="evidence" value="ECO:0007669"/>
    <property type="project" value="UniProtKB-UniRule"/>
</dbReference>
<comment type="pathway">
    <text evidence="2 10">Cofactor biosynthesis; NAD(+) biosynthesis; deamido-NAD(+) from nicotinate D-ribonucleotide: step 1/1.</text>
</comment>
<dbReference type="InterPro" id="IPR005248">
    <property type="entry name" value="NadD/NMNAT"/>
</dbReference>
<evidence type="ECO:0000259" key="11">
    <source>
        <dbReference type="Pfam" id="PF01467"/>
    </source>
</evidence>
<dbReference type="SUPFAM" id="SSF52374">
    <property type="entry name" value="Nucleotidylyl transferase"/>
    <property type="match status" value="1"/>
</dbReference>
<reference evidence="12 13" key="1">
    <citation type="submission" date="2014-06" db="EMBL/GenBank/DDBJ databases">
        <title>Draft genome sequence of the putrescine producing strain Lactococcus lactis subsp cremoris GE214.</title>
        <authorList>
            <person name="Ladero V."/>
            <person name="Linares D.M."/>
            <person name="del Rio B."/>
            <person name="Mayo B."/>
            <person name="Martin M.C."/>
            <person name="Fernandez M."/>
            <person name="Alvarez M.A."/>
        </authorList>
    </citation>
    <scope>NUCLEOTIDE SEQUENCE [LARGE SCALE GENOMIC DNA]</scope>
    <source>
        <strain evidence="12 13">GE214</strain>
    </source>
</reference>
<keyword evidence="6 10" id="KW-0547">Nucleotide-binding</keyword>
<comment type="catalytic activity">
    <reaction evidence="9 10">
        <text>nicotinate beta-D-ribonucleotide + ATP + H(+) = deamido-NAD(+) + diphosphate</text>
        <dbReference type="Rhea" id="RHEA:22860"/>
        <dbReference type="ChEBI" id="CHEBI:15378"/>
        <dbReference type="ChEBI" id="CHEBI:30616"/>
        <dbReference type="ChEBI" id="CHEBI:33019"/>
        <dbReference type="ChEBI" id="CHEBI:57502"/>
        <dbReference type="ChEBI" id="CHEBI:58437"/>
        <dbReference type="EC" id="2.7.7.18"/>
    </reaction>
</comment>
<evidence type="ECO:0000256" key="9">
    <source>
        <dbReference type="ARBA" id="ARBA00048721"/>
    </source>
</evidence>
<proteinExistence type="inferred from homology"/>
<comment type="similarity">
    <text evidence="10">Belongs to the NadD family.</text>
</comment>